<accession>A0A974NQ59</accession>
<proteinExistence type="predicted"/>
<evidence type="ECO:0000313" key="2">
    <source>
        <dbReference type="Proteomes" id="UP000595254"/>
    </source>
</evidence>
<dbReference type="RefSeq" id="WP_051387591.1">
    <property type="nucleotide sequence ID" value="NZ_CP068053.1"/>
</dbReference>
<keyword evidence="2" id="KW-1185">Reference proteome</keyword>
<dbReference type="AlphaFoldDB" id="A0A974NQ59"/>
<evidence type="ECO:0000313" key="1">
    <source>
        <dbReference type="EMBL" id="QQT01999.1"/>
    </source>
</evidence>
<dbReference type="KEGG" id="ppsr:I6J18_09260"/>
<dbReference type="Proteomes" id="UP000595254">
    <property type="component" value="Chromosome"/>
</dbReference>
<name>A0A974NQ59_PERPY</name>
<dbReference type="EMBL" id="CP068053">
    <property type="protein sequence ID" value="QQT01999.1"/>
    <property type="molecule type" value="Genomic_DNA"/>
</dbReference>
<gene>
    <name evidence="1" type="ORF">I6J18_09260</name>
</gene>
<protein>
    <submittedName>
        <fullName evidence="1">DUF2785 domain-containing protein</fullName>
    </submittedName>
</protein>
<dbReference type="Pfam" id="PF10978">
    <property type="entry name" value="DUF2785"/>
    <property type="match status" value="1"/>
</dbReference>
<dbReference type="InterPro" id="IPR021247">
    <property type="entry name" value="DUF2785"/>
</dbReference>
<sequence length="282" mass="32461">MQTLKSELIDLTSYTEQQIREKDLDTLIKKMMNHIGSPDSELRDTLIYSTFGKLIQEDYLNHQQMKYIIETCLNEQHLFLNIGLTNKDSVFTRSFSALTIALILAKDRENHFLSKDIVTSAIESSINYLVGEKDIRGYIEIKGWAHSIAHGADLLAAAIKHPLFPSQLTKKCLYTIGVCLFKAGSYIDDEDERLIDALEALLDKGTEESIIEKWMLTLESDLTNKLNQEGETLSFFRTKTNIHHFLKALYFRLLFRNSGRNSRNIIEALLERWHNGTLRNES</sequence>
<reference evidence="1 2" key="1">
    <citation type="submission" date="2021-01" db="EMBL/GenBank/DDBJ databases">
        <title>FDA dAtabase for Regulatory Grade micrObial Sequences (FDA-ARGOS): Supporting development and validation of Infectious Disease Dx tests.</title>
        <authorList>
            <person name="Nelson B."/>
            <person name="Plummer A."/>
            <person name="Tallon L."/>
            <person name="Sadzewicz L."/>
            <person name="Zhao X."/>
            <person name="Boylan J."/>
            <person name="Ott S."/>
            <person name="Bowen H."/>
            <person name="Vavikolanu K."/>
            <person name="Mehta A."/>
            <person name="Aluvathingal J."/>
            <person name="Nadendla S."/>
            <person name="Myers T."/>
            <person name="Yan Y."/>
            <person name="Sichtig H."/>
        </authorList>
    </citation>
    <scope>NUCLEOTIDE SEQUENCE [LARGE SCALE GENOMIC DNA]</scope>
    <source>
        <strain evidence="1 2">FDAARGOS_1161</strain>
    </source>
</reference>
<organism evidence="1 2">
    <name type="scientific">Peribacillus psychrosaccharolyticus</name>
    <name type="common">Bacillus psychrosaccharolyticus</name>
    <dbReference type="NCBI Taxonomy" id="1407"/>
    <lineage>
        <taxon>Bacteria</taxon>
        <taxon>Bacillati</taxon>
        <taxon>Bacillota</taxon>
        <taxon>Bacilli</taxon>
        <taxon>Bacillales</taxon>
        <taxon>Bacillaceae</taxon>
        <taxon>Peribacillus</taxon>
    </lineage>
</organism>